<dbReference type="InterPro" id="IPR000608">
    <property type="entry name" value="UBC"/>
</dbReference>
<keyword evidence="2" id="KW-0436">Ligase</keyword>
<feature type="domain" description="UBC core" evidence="1">
    <location>
        <begin position="1"/>
        <end position="120"/>
    </location>
</feature>
<evidence type="ECO:0000259" key="1">
    <source>
        <dbReference type="PROSITE" id="PS50127"/>
    </source>
</evidence>
<proteinExistence type="predicted"/>
<dbReference type="PROSITE" id="PS50127">
    <property type="entry name" value="UBC_2"/>
    <property type="match status" value="1"/>
</dbReference>
<dbReference type="AlphaFoldDB" id="A0A6S7H7K5"/>
<dbReference type="InterPro" id="IPR016135">
    <property type="entry name" value="UBQ-conjugating_enzyme/RWD"/>
</dbReference>
<dbReference type="Gene3D" id="3.10.110.10">
    <property type="entry name" value="Ubiquitin Conjugating Enzyme"/>
    <property type="match status" value="1"/>
</dbReference>
<reference evidence="2" key="1">
    <citation type="submission" date="2020-04" db="EMBL/GenBank/DDBJ databases">
        <authorList>
            <person name="Alioto T."/>
            <person name="Alioto T."/>
            <person name="Gomez Garrido J."/>
        </authorList>
    </citation>
    <scope>NUCLEOTIDE SEQUENCE</scope>
    <source>
        <strain evidence="2">A484AB</strain>
    </source>
</reference>
<organism evidence="2 3">
    <name type="scientific">Paramuricea clavata</name>
    <name type="common">Red gorgonian</name>
    <name type="synonym">Violescent sea-whip</name>
    <dbReference type="NCBI Taxonomy" id="317549"/>
    <lineage>
        <taxon>Eukaryota</taxon>
        <taxon>Metazoa</taxon>
        <taxon>Cnidaria</taxon>
        <taxon>Anthozoa</taxon>
        <taxon>Octocorallia</taxon>
        <taxon>Malacalcyonacea</taxon>
        <taxon>Plexauridae</taxon>
        <taxon>Paramuricea</taxon>
    </lineage>
</organism>
<name>A0A6S7H7K5_PARCT</name>
<dbReference type="GO" id="GO:0016874">
    <property type="term" value="F:ligase activity"/>
    <property type="evidence" value="ECO:0007669"/>
    <property type="project" value="UniProtKB-KW"/>
</dbReference>
<dbReference type="SUPFAM" id="SSF54495">
    <property type="entry name" value="UBC-like"/>
    <property type="match status" value="1"/>
</dbReference>
<dbReference type="Proteomes" id="UP001152795">
    <property type="component" value="Unassembled WGS sequence"/>
</dbReference>
<accession>A0A6S7H7K5</accession>
<keyword evidence="3" id="KW-1185">Reference proteome</keyword>
<dbReference type="SMART" id="SM00212">
    <property type="entry name" value="UBCc"/>
    <property type="match status" value="1"/>
</dbReference>
<protein>
    <submittedName>
        <fullName evidence="2">Probable ubiquitin-- ligase hus5</fullName>
    </submittedName>
</protein>
<dbReference type="PANTHER" id="PTHR24067">
    <property type="entry name" value="UBIQUITIN-CONJUGATING ENZYME E2"/>
    <property type="match status" value="1"/>
</dbReference>
<gene>
    <name evidence="2" type="ORF">PACLA_8A058244</name>
</gene>
<dbReference type="InterPro" id="IPR050113">
    <property type="entry name" value="Ub_conjugating_enzyme"/>
</dbReference>
<sequence>MFVLILAVPGMVKTPWAGACYKLNVQFPEEYPYSPPKCQFNPPIFHPNVFPSGTVSLSLIDKNNGWKPQTTLREVLVGIQLLLSDPNFDNPAQAEASAVYYKSQSDYEQRVTKQAGEMAMK</sequence>
<evidence type="ECO:0000313" key="3">
    <source>
        <dbReference type="Proteomes" id="UP001152795"/>
    </source>
</evidence>
<dbReference type="EMBL" id="CACRXK020002024">
    <property type="protein sequence ID" value="CAB3992327.1"/>
    <property type="molecule type" value="Genomic_DNA"/>
</dbReference>
<dbReference type="Pfam" id="PF00179">
    <property type="entry name" value="UQ_con"/>
    <property type="match status" value="1"/>
</dbReference>
<dbReference type="OrthoDB" id="6600758at2759"/>
<comment type="caution">
    <text evidence="2">The sequence shown here is derived from an EMBL/GenBank/DDBJ whole genome shotgun (WGS) entry which is preliminary data.</text>
</comment>
<evidence type="ECO:0000313" key="2">
    <source>
        <dbReference type="EMBL" id="CAB3992327.1"/>
    </source>
</evidence>